<accession>A0A1B0DDR8</accession>
<keyword evidence="13" id="KW-1185">Reference proteome</keyword>
<keyword evidence="6" id="KW-0735">Signal-anchor</keyword>
<evidence type="ECO:0000256" key="11">
    <source>
        <dbReference type="RuleBase" id="RU363063"/>
    </source>
</evidence>
<comment type="similarity">
    <text evidence="2 11">Belongs to the glycosyltransferase 31 family.</text>
</comment>
<evidence type="ECO:0000313" key="12">
    <source>
        <dbReference type="EnsemblMetazoa" id="PPAI006041-PA"/>
    </source>
</evidence>
<keyword evidence="7" id="KW-1133">Transmembrane helix</keyword>
<dbReference type="GO" id="GO:0006493">
    <property type="term" value="P:protein O-linked glycosylation"/>
    <property type="evidence" value="ECO:0007669"/>
    <property type="project" value="TreeGrafter"/>
</dbReference>
<evidence type="ECO:0000256" key="8">
    <source>
        <dbReference type="ARBA" id="ARBA00023034"/>
    </source>
</evidence>
<dbReference type="PANTHER" id="PTHR11214">
    <property type="entry name" value="BETA-1,3-N-ACETYLGLUCOSAMINYLTRANSFERASE"/>
    <property type="match status" value="1"/>
</dbReference>
<evidence type="ECO:0000256" key="5">
    <source>
        <dbReference type="ARBA" id="ARBA00022692"/>
    </source>
</evidence>
<dbReference type="VEuPathDB" id="VectorBase:PPAPM1_010296"/>
<dbReference type="Pfam" id="PF01762">
    <property type="entry name" value="Galactosyl_T"/>
    <property type="match status" value="1"/>
</dbReference>
<name>A0A1B0DDR8_PHLPP</name>
<dbReference type="FunFam" id="3.90.550.50:FF:000001">
    <property type="entry name" value="Hexosyltransferase"/>
    <property type="match status" value="1"/>
</dbReference>
<keyword evidence="9" id="KW-0472">Membrane</keyword>
<keyword evidence="10" id="KW-0325">Glycoprotein</keyword>
<keyword evidence="3 11" id="KW-0328">Glycosyltransferase</keyword>
<dbReference type="EC" id="2.4.1.-" evidence="11"/>
<dbReference type="AlphaFoldDB" id="A0A1B0DDR8"/>
<dbReference type="InterPro" id="IPR002659">
    <property type="entry name" value="Glyco_trans_31"/>
</dbReference>
<evidence type="ECO:0000256" key="6">
    <source>
        <dbReference type="ARBA" id="ARBA00022968"/>
    </source>
</evidence>
<dbReference type="Gene3D" id="3.90.550.50">
    <property type="match status" value="1"/>
</dbReference>
<evidence type="ECO:0000256" key="2">
    <source>
        <dbReference type="ARBA" id="ARBA00008661"/>
    </source>
</evidence>
<dbReference type="GO" id="GO:0000139">
    <property type="term" value="C:Golgi membrane"/>
    <property type="evidence" value="ECO:0007669"/>
    <property type="project" value="UniProtKB-SubCell"/>
</dbReference>
<dbReference type="Proteomes" id="UP000092462">
    <property type="component" value="Unassembled WGS sequence"/>
</dbReference>
<protein>
    <recommendedName>
        <fullName evidence="11">Hexosyltransferase</fullName>
        <ecNumber evidence="11">2.4.1.-</ecNumber>
    </recommendedName>
</protein>
<evidence type="ECO:0000256" key="9">
    <source>
        <dbReference type="ARBA" id="ARBA00023136"/>
    </source>
</evidence>
<proteinExistence type="inferred from homology"/>
<evidence type="ECO:0000256" key="3">
    <source>
        <dbReference type="ARBA" id="ARBA00022676"/>
    </source>
</evidence>
<evidence type="ECO:0000256" key="7">
    <source>
        <dbReference type="ARBA" id="ARBA00022989"/>
    </source>
</evidence>
<sequence>HTKLLNVDEFLRAFGDSAYKLGGNKLTEELFEAGFIEANAMLCPGMGELLRVLILVTSAPGHFSKRQSIRETWGTVGQRTDVALGFFLGASFNESTEYDLDRESATYGDLIRGNSLDTYENLTLKSLSMLEWTVTYCPMTPYLLKTDDDMFLNMKALLEFMEDHSEDTERIFGHIAKNWAPHRDLESKWYVPEESFKNAMFPDFVTGPIYLLTGDILLDLYTTALKTTFLWLEDVFLTGFVAEQLKIPRKDIGKVIKRIDAGDLLPCNLAHFVAIHDVDITEQFDFWYHLNNPQTLTNC</sequence>
<evidence type="ECO:0000256" key="4">
    <source>
        <dbReference type="ARBA" id="ARBA00022679"/>
    </source>
</evidence>
<keyword evidence="8 11" id="KW-0333">Golgi apparatus</keyword>
<dbReference type="PANTHER" id="PTHR11214:SF379">
    <property type="entry name" value="HEXOSYLTRANSFERASE-RELATED"/>
    <property type="match status" value="1"/>
</dbReference>
<dbReference type="EnsemblMetazoa" id="PPAI006041-RA">
    <property type="protein sequence ID" value="PPAI006041-PA"/>
    <property type="gene ID" value="PPAI006041"/>
</dbReference>
<evidence type="ECO:0000256" key="1">
    <source>
        <dbReference type="ARBA" id="ARBA00004323"/>
    </source>
</evidence>
<evidence type="ECO:0000313" key="13">
    <source>
        <dbReference type="Proteomes" id="UP000092462"/>
    </source>
</evidence>
<comment type="subcellular location">
    <subcellularLocation>
        <location evidence="1 11">Golgi apparatus membrane</location>
        <topology evidence="1 11">Single-pass type II membrane protein</topology>
    </subcellularLocation>
</comment>
<dbReference type="GO" id="GO:0016758">
    <property type="term" value="F:hexosyltransferase activity"/>
    <property type="evidence" value="ECO:0007669"/>
    <property type="project" value="InterPro"/>
</dbReference>
<reference evidence="12" key="1">
    <citation type="submission" date="2022-08" db="UniProtKB">
        <authorList>
            <consortium name="EnsemblMetazoa"/>
        </authorList>
    </citation>
    <scope>IDENTIFICATION</scope>
    <source>
        <strain evidence="12">Israel</strain>
    </source>
</reference>
<dbReference type="VEuPathDB" id="VectorBase:PPAI006041"/>
<organism evidence="12 13">
    <name type="scientific">Phlebotomus papatasi</name>
    <name type="common">Sandfly</name>
    <dbReference type="NCBI Taxonomy" id="29031"/>
    <lineage>
        <taxon>Eukaryota</taxon>
        <taxon>Metazoa</taxon>
        <taxon>Ecdysozoa</taxon>
        <taxon>Arthropoda</taxon>
        <taxon>Hexapoda</taxon>
        <taxon>Insecta</taxon>
        <taxon>Pterygota</taxon>
        <taxon>Neoptera</taxon>
        <taxon>Endopterygota</taxon>
        <taxon>Diptera</taxon>
        <taxon>Nematocera</taxon>
        <taxon>Psychodoidea</taxon>
        <taxon>Psychodidae</taxon>
        <taxon>Phlebotomus</taxon>
        <taxon>Phlebotomus</taxon>
    </lineage>
</organism>
<evidence type="ECO:0000256" key="10">
    <source>
        <dbReference type="ARBA" id="ARBA00023180"/>
    </source>
</evidence>
<dbReference type="EMBL" id="AJVK01032179">
    <property type="status" value="NOT_ANNOTATED_CDS"/>
    <property type="molecule type" value="Genomic_DNA"/>
</dbReference>
<keyword evidence="4" id="KW-0808">Transferase</keyword>
<keyword evidence="5" id="KW-0812">Transmembrane</keyword>